<gene>
    <name evidence="1" type="ORF">KL86PLE_110015</name>
</gene>
<name>A0A212L718_9HYPH</name>
<proteinExistence type="predicted"/>
<evidence type="ECO:0000313" key="1">
    <source>
        <dbReference type="EMBL" id="SCM73305.1"/>
    </source>
</evidence>
<organism evidence="1">
    <name type="scientific">uncultured Pleomorphomonas sp</name>
    <dbReference type="NCBI Taxonomy" id="442121"/>
    <lineage>
        <taxon>Bacteria</taxon>
        <taxon>Pseudomonadati</taxon>
        <taxon>Pseudomonadota</taxon>
        <taxon>Alphaproteobacteria</taxon>
        <taxon>Hyphomicrobiales</taxon>
        <taxon>Pleomorphomonadaceae</taxon>
        <taxon>Pleomorphomonas</taxon>
        <taxon>environmental samples</taxon>
    </lineage>
</organism>
<sequence length="109" mass="12990">MLDIIERRTQCRTLDDARLFFQCRRCGGRPDQVYFLNPHTELAYFDYVVQVWNNDRLEVDQVVFAAQSLDEASPAYESVAKRFPHQWVTLQSRRALLRDSDRREFLFDG</sequence>
<reference evidence="1" key="1">
    <citation type="submission" date="2016-08" db="EMBL/GenBank/DDBJ databases">
        <authorList>
            <person name="Seilhamer J.J."/>
        </authorList>
    </citation>
    <scope>NUCLEOTIDE SEQUENCE</scope>
    <source>
        <strain evidence="1">86</strain>
    </source>
</reference>
<dbReference type="EMBL" id="FMJD01000003">
    <property type="protein sequence ID" value="SCM73305.1"/>
    <property type="molecule type" value="Genomic_DNA"/>
</dbReference>
<accession>A0A212L718</accession>
<protein>
    <submittedName>
        <fullName evidence="1">Uncharacterized protein</fullName>
    </submittedName>
</protein>
<dbReference type="AlphaFoldDB" id="A0A212L718"/>